<evidence type="ECO:0000256" key="2">
    <source>
        <dbReference type="ARBA" id="ARBA00022801"/>
    </source>
</evidence>
<dbReference type="Pfam" id="PF13690">
    <property type="entry name" value="CheX"/>
    <property type="match status" value="1"/>
</dbReference>
<keyword evidence="6" id="KW-1185">Reference proteome</keyword>
<feature type="domain" description="CheC-like protein" evidence="3">
    <location>
        <begin position="12"/>
        <end position="44"/>
    </location>
</feature>
<dbReference type="AlphaFoldDB" id="F2JGP7"/>
<name>F2JGP7_CELLD</name>
<sequence>MGTRNYQDITSEEMDMLREAGNIASGNAMTSLGQLIGCTLDMNVARVRIENIQELADVLGDAEEVIAGMIINVYGDINAMLLLALEPESATKIVNMMLDKKMQDLNELDELGHSVLCETGNILAGSYLSALNTFTGLELDVSIPQMSIDMAGAILSYPAIEFVRNDNTMLFIETAFRDVNGILSGTYILIIDNEAYNKVIDALGVYI</sequence>
<dbReference type="PANTHER" id="PTHR43693">
    <property type="entry name" value="PROTEIN PHOSPHATASE CHEZ"/>
    <property type="match status" value="1"/>
</dbReference>
<evidence type="ECO:0000259" key="3">
    <source>
        <dbReference type="Pfam" id="PF04509"/>
    </source>
</evidence>
<dbReference type="InterPro" id="IPR007597">
    <property type="entry name" value="CheC"/>
</dbReference>
<keyword evidence="1" id="KW-0145">Chemotaxis</keyword>
<dbReference type="InterPro" id="IPR028051">
    <property type="entry name" value="CheX-like_dom"/>
</dbReference>
<protein>
    <submittedName>
        <fullName evidence="5">CheC, inhibitor of MCP methylation</fullName>
    </submittedName>
</protein>
<feature type="domain" description="Chemotaxis phosphatase CheX-like" evidence="4">
    <location>
        <begin position="69"/>
        <end position="149"/>
    </location>
</feature>
<dbReference type="EMBL" id="CP002582">
    <property type="protein sequence ID" value="ADZ84139.1"/>
    <property type="molecule type" value="Genomic_DNA"/>
</dbReference>
<gene>
    <name evidence="5" type="ordered locus">Clole_2433</name>
</gene>
<accession>F2JGP7</accession>
<dbReference type="STRING" id="642492.Clole_2433"/>
<dbReference type="GO" id="GO:0006935">
    <property type="term" value="P:chemotaxis"/>
    <property type="evidence" value="ECO:0007669"/>
    <property type="project" value="UniProtKB-KW"/>
</dbReference>
<dbReference type="KEGG" id="cle:Clole_2433"/>
<dbReference type="Pfam" id="PF04509">
    <property type="entry name" value="CheC"/>
    <property type="match status" value="1"/>
</dbReference>
<dbReference type="InterPro" id="IPR028976">
    <property type="entry name" value="CheC-like_sf"/>
</dbReference>
<dbReference type="CDD" id="cd17909">
    <property type="entry name" value="CheC_ClassI"/>
    <property type="match status" value="1"/>
</dbReference>
<dbReference type="SUPFAM" id="SSF103039">
    <property type="entry name" value="CheC-like"/>
    <property type="match status" value="1"/>
</dbReference>
<dbReference type="RefSeq" id="WP_013657432.1">
    <property type="nucleotide sequence ID" value="NC_015275.1"/>
</dbReference>
<dbReference type="InterPro" id="IPR050992">
    <property type="entry name" value="CheZ_family_phosphatases"/>
</dbReference>
<evidence type="ECO:0000313" key="6">
    <source>
        <dbReference type="Proteomes" id="UP000008467"/>
    </source>
</evidence>
<evidence type="ECO:0000259" key="4">
    <source>
        <dbReference type="Pfam" id="PF13690"/>
    </source>
</evidence>
<dbReference type="GO" id="GO:0016787">
    <property type="term" value="F:hydrolase activity"/>
    <property type="evidence" value="ECO:0007669"/>
    <property type="project" value="UniProtKB-KW"/>
</dbReference>
<proteinExistence type="predicted"/>
<dbReference type="HOGENOM" id="CLU_087860_2_0_9"/>
<dbReference type="Proteomes" id="UP000008467">
    <property type="component" value="Chromosome"/>
</dbReference>
<reference evidence="5 6" key="1">
    <citation type="journal article" date="2011" name="J. Bacteriol.">
        <title>Complete genome sequence of the cellulose-degrading bacterium Cellulosilyticum lentocellum.</title>
        <authorList>
            <consortium name="US DOE Joint Genome Institute"/>
            <person name="Miller D.A."/>
            <person name="Suen G."/>
            <person name="Bruce D."/>
            <person name="Copeland A."/>
            <person name="Cheng J.F."/>
            <person name="Detter C."/>
            <person name="Goodwin L.A."/>
            <person name="Han C.S."/>
            <person name="Hauser L.J."/>
            <person name="Land M.L."/>
            <person name="Lapidus A."/>
            <person name="Lucas S."/>
            <person name="Meincke L."/>
            <person name="Pitluck S."/>
            <person name="Tapia R."/>
            <person name="Teshima H."/>
            <person name="Woyke T."/>
            <person name="Fox B.G."/>
            <person name="Angert E.R."/>
            <person name="Currie C.R."/>
        </authorList>
    </citation>
    <scope>NUCLEOTIDE SEQUENCE [LARGE SCALE GENOMIC DNA]</scope>
    <source>
        <strain evidence="6">ATCC 49066 / DSM 5427 / NCIMB 11756 / RHM5</strain>
    </source>
</reference>
<organism evidence="5 6">
    <name type="scientific">Cellulosilyticum lentocellum (strain ATCC 49066 / DSM 5427 / NCIMB 11756 / RHM5)</name>
    <name type="common">Clostridium lentocellum</name>
    <dbReference type="NCBI Taxonomy" id="642492"/>
    <lineage>
        <taxon>Bacteria</taxon>
        <taxon>Bacillati</taxon>
        <taxon>Bacillota</taxon>
        <taxon>Clostridia</taxon>
        <taxon>Lachnospirales</taxon>
        <taxon>Cellulosilyticaceae</taxon>
        <taxon>Cellulosilyticum</taxon>
    </lineage>
</organism>
<evidence type="ECO:0000313" key="5">
    <source>
        <dbReference type="EMBL" id="ADZ84139.1"/>
    </source>
</evidence>
<keyword evidence="2" id="KW-0378">Hydrolase</keyword>
<dbReference type="PANTHER" id="PTHR43693:SF1">
    <property type="entry name" value="PROTEIN PHOSPHATASE CHEZ"/>
    <property type="match status" value="1"/>
</dbReference>
<evidence type="ECO:0000256" key="1">
    <source>
        <dbReference type="ARBA" id="ARBA00022500"/>
    </source>
</evidence>
<dbReference type="eggNOG" id="COG1776">
    <property type="taxonomic scope" value="Bacteria"/>
</dbReference>
<dbReference type="Gene3D" id="3.40.1550.10">
    <property type="entry name" value="CheC-like"/>
    <property type="match status" value="1"/>
</dbReference>